<evidence type="ECO:0000313" key="1">
    <source>
        <dbReference type="EMBL" id="KAJ1097277.1"/>
    </source>
</evidence>
<name>A0AAV7M416_PLEWA</name>
<dbReference type="EMBL" id="JANPWB010000014">
    <property type="protein sequence ID" value="KAJ1097277.1"/>
    <property type="molecule type" value="Genomic_DNA"/>
</dbReference>
<comment type="caution">
    <text evidence="1">The sequence shown here is derived from an EMBL/GenBank/DDBJ whole genome shotgun (WGS) entry which is preliminary data.</text>
</comment>
<dbReference type="Proteomes" id="UP001066276">
    <property type="component" value="Chromosome 10"/>
</dbReference>
<dbReference type="AlphaFoldDB" id="A0AAV7M416"/>
<accession>A0AAV7M416</accession>
<protein>
    <submittedName>
        <fullName evidence="1">Uncharacterized protein</fullName>
    </submittedName>
</protein>
<proteinExistence type="predicted"/>
<evidence type="ECO:0000313" key="2">
    <source>
        <dbReference type="Proteomes" id="UP001066276"/>
    </source>
</evidence>
<keyword evidence="2" id="KW-1185">Reference proteome</keyword>
<reference evidence="1" key="1">
    <citation type="journal article" date="2022" name="bioRxiv">
        <title>Sequencing and chromosome-scale assembly of the giantPleurodeles waltlgenome.</title>
        <authorList>
            <person name="Brown T."/>
            <person name="Elewa A."/>
            <person name="Iarovenko S."/>
            <person name="Subramanian E."/>
            <person name="Araus A.J."/>
            <person name="Petzold A."/>
            <person name="Susuki M."/>
            <person name="Suzuki K.-i.T."/>
            <person name="Hayashi T."/>
            <person name="Toyoda A."/>
            <person name="Oliveira C."/>
            <person name="Osipova E."/>
            <person name="Leigh N.D."/>
            <person name="Simon A."/>
            <person name="Yun M.H."/>
        </authorList>
    </citation>
    <scope>NUCLEOTIDE SEQUENCE</scope>
    <source>
        <strain evidence="1">20211129_DDA</strain>
        <tissue evidence="1">Liver</tissue>
    </source>
</reference>
<organism evidence="1 2">
    <name type="scientific">Pleurodeles waltl</name>
    <name type="common">Iberian ribbed newt</name>
    <dbReference type="NCBI Taxonomy" id="8319"/>
    <lineage>
        <taxon>Eukaryota</taxon>
        <taxon>Metazoa</taxon>
        <taxon>Chordata</taxon>
        <taxon>Craniata</taxon>
        <taxon>Vertebrata</taxon>
        <taxon>Euteleostomi</taxon>
        <taxon>Amphibia</taxon>
        <taxon>Batrachia</taxon>
        <taxon>Caudata</taxon>
        <taxon>Salamandroidea</taxon>
        <taxon>Salamandridae</taxon>
        <taxon>Pleurodelinae</taxon>
        <taxon>Pleurodeles</taxon>
    </lineage>
</organism>
<gene>
    <name evidence="1" type="ORF">NDU88_002402</name>
</gene>
<sequence>MAMESGQQENVMETQFLSVFTVSTNMARRNENALQEDTIRHSAIIMLKHLSSNKEREKNQKSQTQESFWNEWEIIDLA</sequence>